<feature type="chain" id="PRO_5026109526" evidence="1">
    <location>
        <begin position="25"/>
        <end position="195"/>
    </location>
</feature>
<dbReference type="Gene3D" id="1.10.238.20">
    <property type="entry name" value="Pheromone/general odorant binding protein domain"/>
    <property type="match status" value="1"/>
</dbReference>
<dbReference type="GO" id="GO:0005549">
    <property type="term" value="F:odorant binding"/>
    <property type="evidence" value="ECO:0007669"/>
    <property type="project" value="InterPro"/>
</dbReference>
<accession>A0A6I8VXJ9</accession>
<dbReference type="SMART" id="SM00708">
    <property type="entry name" value="PhBP"/>
    <property type="match status" value="1"/>
</dbReference>
<evidence type="ECO:0000256" key="1">
    <source>
        <dbReference type="SAM" id="SignalP"/>
    </source>
</evidence>
<gene>
    <name evidence="3" type="primary">Obp84a</name>
</gene>
<organism evidence="2 3">
    <name type="scientific">Drosophila pseudoobscura pseudoobscura</name>
    <name type="common">Fruit fly</name>
    <dbReference type="NCBI Taxonomy" id="46245"/>
    <lineage>
        <taxon>Eukaryota</taxon>
        <taxon>Metazoa</taxon>
        <taxon>Ecdysozoa</taxon>
        <taxon>Arthropoda</taxon>
        <taxon>Hexapoda</taxon>
        <taxon>Insecta</taxon>
        <taxon>Pterygota</taxon>
        <taxon>Neoptera</taxon>
        <taxon>Endopterygota</taxon>
        <taxon>Diptera</taxon>
        <taxon>Brachycera</taxon>
        <taxon>Muscomorpha</taxon>
        <taxon>Ephydroidea</taxon>
        <taxon>Drosophilidae</taxon>
        <taxon>Drosophila</taxon>
        <taxon>Sophophora</taxon>
    </lineage>
</organism>
<dbReference type="InterPro" id="IPR006170">
    <property type="entry name" value="PBP/GOBP"/>
</dbReference>
<dbReference type="InterPro" id="IPR036728">
    <property type="entry name" value="PBP_GOBP_sf"/>
</dbReference>
<dbReference type="SUPFAM" id="SSF47565">
    <property type="entry name" value="Insect pheromone/odorant-binding proteins"/>
    <property type="match status" value="1"/>
</dbReference>
<keyword evidence="1" id="KW-0732">Signal</keyword>
<proteinExistence type="predicted"/>
<dbReference type="RefSeq" id="XP_033235820.1">
    <property type="nucleotide sequence ID" value="XM_033379929.1"/>
</dbReference>
<name>A0A6I8VXJ9_DROPS</name>
<reference evidence="3" key="2">
    <citation type="submission" date="2025-08" db="UniProtKB">
        <authorList>
            <consortium name="RefSeq"/>
        </authorList>
    </citation>
    <scope>IDENTIFICATION</scope>
    <source>
        <strain evidence="3">MV-25-SWS-2005</strain>
        <tissue evidence="3">Whole body</tissue>
    </source>
</reference>
<sequence length="195" mass="21733">MLSILFKTLAVVALLSLSLCTIKALQDHAKDNGDIFIINYDSFDGDVDDISTTTIAPRAADYVDFDEVMHYCNASFITPMCESRRGNQRMKMWGINILTLSANVLQFNTTGALPDENDKTSMCYFHCFFEKAGLMDNYKLNADLVRKYVWPATGDSIEVCENEGKDVTNSCGRGFAIIKCVVLRALTDARNNPVV</sequence>
<feature type="signal peptide" evidence="1">
    <location>
        <begin position="1"/>
        <end position="24"/>
    </location>
</feature>
<dbReference type="AlphaFoldDB" id="A0A6I8VXJ9"/>
<dbReference type="Pfam" id="PF01395">
    <property type="entry name" value="PBP_GOBP"/>
    <property type="match status" value="1"/>
</dbReference>
<evidence type="ECO:0000313" key="2">
    <source>
        <dbReference type="Proteomes" id="UP000001819"/>
    </source>
</evidence>
<reference evidence="2" key="1">
    <citation type="submission" date="2024-06" db="UniProtKB">
        <authorList>
            <consortium name="RefSeq"/>
        </authorList>
    </citation>
    <scope>NUCLEOTIDE SEQUENCE [LARGE SCALE GENOMIC DNA]</scope>
    <source>
        <strain evidence="2">MV2-25</strain>
    </source>
</reference>
<evidence type="ECO:0000313" key="3">
    <source>
        <dbReference type="RefSeq" id="XP_033235820.1"/>
    </source>
</evidence>
<keyword evidence="2" id="KW-1185">Reference proteome</keyword>
<dbReference type="CDD" id="cd23992">
    <property type="entry name" value="PBP_GOBP"/>
    <property type="match status" value="1"/>
</dbReference>
<dbReference type="Proteomes" id="UP000001819">
    <property type="component" value="Chromosome 2"/>
</dbReference>
<protein>
    <submittedName>
        <fullName evidence="3">General odorant-binding protein 84a isoform X1</fullName>
    </submittedName>
</protein>